<dbReference type="InterPro" id="IPR007197">
    <property type="entry name" value="rSAM"/>
</dbReference>
<proteinExistence type="predicted"/>
<keyword evidence="3" id="KW-0479">Metal-binding</keyword>
<dbReference type="AlphaFoldDB" id="A0A2S6NLA7"/>
<keyword evidence="2" id="KW-0949">S-adenosyl-L-methionine</keyword>
<accession>A0A2S6NLA7</accession>
<comment type="caution">
    <text evidence="7">The sequence shown here is derived from an EMBL/GenBank/DDBJ whole genome shotgun (WGS) entry which is preliminary data.</text>
</comment>
<dbReference type="InterPro" id="IPR013785">
    <property type="entry name" value="Aldolase_TIM"/>
</dbReference>
<dbReference type="OrthoDB" id="9810775at2"/>
<keyword evidence="4" id="KW-0408">Iron</keyword>
<dbReference type="PROSITE" id="PS51918">
    <property type="entry name" value="RADICAL_SAM"/>
    <property type="match status" value="1"/>
</dbReference>
<evidence type="ECO:0000259" key="6">
    <source>
        <dbReference type="PROSITE" id="PS51918"/>
    </source>
</evidence>
<feature type="domain" description="Radical SAM core" evidence="6">
    <location>
        <begin position="25"/>
        <end position="261"/>
    </location>
</feature>
<dbReference type="GO" id="GO:0051536">
    <property type="term" value="F:iron-sulfur cluster binding"/>
    <property type="evidence" value="ECO:0007669"/>
    <property type="project" value="UniProtKB-KW"/>
</dbReference>
<dbReference type="CDD" id="cd01335">
    <property type="entry name" value="Radical_SAM"/>
    <property type="match status" value="1"/>
</dbReference>
<protein>
    <submittedName>
        <fullName evidence="7">Radical SAM protein</fullName>
    </submittedName>
</protein>
<evidence type="ECO:0000256" key="2">
    <source>
        <dbReference type="ARBA" id="ARBA00022691"/>
    </source>
</evidence>
<dbReference type="PANTHER" id="PTHR11228:SF7">
    <property type="entry name" value="PQQA PEPTIDE CYCLASE"/>
    <property type="match status" value="1"/>
</dbReference>
<evidence type="ECO:0000256" key="4">
    <source>
        <dbReference type="ARBA" id="ARBA00023004"/>
    </source>
</evidence>
<evidence type="ECO:0000313" key="7">
    <source>
        <dbReference type="EMBL" id="PPQ36019.1"/>
    </source>
</evidence>
<keyword evidence="5" id="KW-0411">Iron-sulfur</keyword>
<dbReference type="Proteomes" id="UP000239724">
    <property type="component" value="Unassembled WGS sequence"/>
</dbReference>
<evidence type="ECO:0000256" key="5">
    <source>
        <dbReference type="ARBA" id="ARBA00023014"/>
    </source>
</evidence>
<sequence>MQEPPLDQMTRALDPAKFQNPLVTAKGETRATVALTTLETLWFNTGTLCNLTCRNCYIESSPRNDRLDWLTVTDVVRYLDEIARDSLPTRLIGFTGGEPFINPDIIAMLEAVLSRGFDTLVLTNAMKPLRKLRAPLLALRDRYGDRLTLRVSLDHYDPAIHEQERGRRSWLPALDGLLWLARNGFRLDVAGRRYTGETERSLRDGFARLFAEHGIPVDAHDPVRLMLFPEMEPDRDVPEITTACWGILHKSPEDVMCASARMVVKRKAAAAPVVLACTLLAYDPRFEMGRTLAEASRPVSLNHPFCASFCVLGGASCSR</sequence>
<dbReference type="EMBL" id="NHRY01000063">
    <property type="protein sequence ID" value="PPQ36019.1"/>
    <property type="molecule type" value="Genomic_DNA"/>
</dbReference>
<dbReference type="InterPro" id="IPR058240">
    <property type="entry name" value="rSAM_sf"/>
</dbReference>
<evidence type="ECO:0000256" key="3">
    <source>
        <dbReference type="ARBA" id="ARBA00022723"/>
    </source>
</evidence>
<evidence type="ECO:0000313" key="8">
    <source>
        <dbReference type="Proteomes" id="UP000239724"/>
    </source>
</evidence>
<comment type="cofactor">
    <cofactor evidence="1">
        <name>[4Fe-4S] cluster</name>
        <dbReference type="ChEBI" id="CHEBI:49883"/>
    </cofactor>
</comment>
<organism evidence="7 8">
    <name type="scientific">Rhodopila globiformis</name>
    <name type="common">Rhodopseudomonas globiformis</name>
    <dbReference type="NCBI Taxonomy" id="1071"/>
    <lineage>
        <taxon>Bacteria</taxon>
        <taxon>Pseudomonadati</taxon>
        <taxon>Pseudomonadota</taxon>
        <taxon>Alphaproteobacteria</taxon>
        <taxon>Acetobacterales</taxon>
        <taxon>Acetobacteraceae</taxon>
        <taxon>Rhodopila</taxon>
    </lineage>
</organism>
<dbReference type="SUPFAM" id="SSF102114">
    <property type="entry name" value="Radical SAM enzymes"/>
    <property type="match status" value="1"/>
</dbReference>
<dbReference type="GO" id="GO:0003824">
    <property type="term" value="F:catalytic activity"/>
    <property type="evidence" value="ECO:0007669"/>
    <property type="project" value="InterPro"/>
</dbReference>
<dbReference type="InterPro" id="IPR050377">
    <property type="entry name" value="Radical_SAM_PqqE_MftC-like"/>
</dbReference>
<dbReference type="GO" id="GO:0046872">
    <property type="term" value="F:metal ion binding"/>
    <property type="evidence" value="ECO:0007669"/>
    <property type="project" value="UniProtKB-KW"/>
</dbReference>
<dbReference type="Gene3D" id="3.20.20.70">
    <property type="entry name" value="Aldolase class I"/>
    <property type="match status" value="1"/>
</dbReference>
<dbReference type="Pfam" id="PF04055">
    <property type="entry name" value="Radical_SAM"/>
    <property type="match status" value="1"/>
</dbReference>
<dbReference type="SFLD" id="SFLDG01067">
    <property type="entry name" value="SPASM/twitch_domain_containing"/>
    <property type="match status" value="1"/>
</dbReference>
<dbReference type="SFLD" id="SFLDS00029">
    <property type="entry name" value="Radical_SAM"/>
    <property type="match status" value="1"/>
</dbReference>
<reference evidence="7 8" key="1">
    <citation type="journal article" date="2018" name="Arch. Microbiol.">
        <title>New insights into the metabolic potential of the phototrophic purple bacterium Rhodopila globiformis DSM 161(T) from its draft genome sequence and evidence for a vanadium-dependent nitrogenase.</title>
        <authorList>
            <person name="Imhoff J.F."/>
            <person name="Rahn T."/>
            <person name="Kunzel S."/>
            <person name="Neulinger S.C."/>
        </authorList>
    </citation>
    <scope>NUCLEOTIDE SEQUENCE [LARGE SCALE GENOMIC DNA]</scope>
    <source>
        <strain evidence="7 8">DSM 161</strain>
    </source>
</reference>
<gene>
    <name evidence="7" type="ORF">CCS01_05845</name>
</gene>
<dbReference type="PANTHER" id="PTHR11228">
    <property type="entry name" value="RADICAL SAM DOMAIN PROTEIN"/>
    <property type="match status" value="1"/>
</dbReference>
<evidence type="ECO:0000256" key="1">
    <source>
        <dbReference type="ARBA" id="ARBA00001966"/>
    </source>
</evidence>
<keyword evidence="8" id="KW-1185">Reference proteome</keyword>
<name>A0A2S6NLA7_RHOGL</name>